<evidence type="ECO:0000313" key="3">
    <source>
        <dbReference type="Proteomes" id="UP000184212"/>
    </source>
</evidence>
<evidence type="ECO:0000256" key="1">
    <source>
        <dbReference type="SAM" id="MobiDB-lite"/>
    </source>
</evidence>
<sequence>MKKQAKPTKKGKAGDEKFPGYPKYPAQEDIMNRANRVEMGMDGEAAEGPLDPSKVKTVRKTTGKHNESDVTKDDLQALGDTELESDEGDDELLKNRIYPVDFSGEDLDIPGVNDDDAAERIGSEDEENNSYSLGGDDHDDLEEDHT</sequence>
<dbReference type="Proteomes" id="UP000184212">
    <property type="component" value="Unassembled WGS sequence"/>
</dbReference>
<feature type="compositionally biased region" description="Acidic residues" evidence="1">
    <location>
        <begin position="81"/>
        <end position="90"/>
    </location>
</feature>
<dbReference type="AlphaFoldDB" id="A0A1M5LMG7"/>
<proteinExistence type="predicted"/>
<accession>A0A1M5LMG7</accession>
<feature type="compositionally biased region" description="Acidic residues" evidence="1">
    <location>
        <begin position="137"/>
        <end position="146"/>
    </location>
</feature>
<reference evidence="2 3" key="1">
    <citation type="submission" date="2016-11" db="EMBL/GenBank/DDBJ databases">
        <authorList>
            <person name="Jaros S."/>
            <person name="Januszkiewicz K."/>
            <person name="Wedrychowicz H."/>
        </authorList>
    </citation>
    <scope>NUCLEOTIDE SEQUENCE [LARGE SCALE GENOMIC DNA]</scope>
    <source>
        <strain evidence="2 3">DSM 24574</strain>
    </source>
</reference>
<gene>
    <name evidence="2" type="ORF">SAMN04488109_1292</name>
</gene>
<protein>
    <submittedName>
        <fullName evidence="2">Uncharacterized protein</fullName>
    </submittedName>
</protein>
<dbReference type="STRING" id="947013.SAMN04488109_1292"/>
<feature type="compositionally biased region" description="Basic residues" evidence="1">
    <location>
        <begin position="1"/>
        <end position="11"/>
    </location>
</feature>
<feature type="compositionally biased region" description="Acidic residues" evidence="1">
    <location>
        <begin position="103"/>
        <end position="117"/>
    </location>
</feature>
<feature type="region of interest" description="Disordered" evidence="1">
    <location>
        <begin position="1"/>
        <end position="146"/>
    </location>
</feature>
<dbReference type="RefSeq" id="WP_221408720.1">
    <property type="nucleotide sequence ID" value="NZ_FQWQ01000001.1"/>
</dbReference>
<organism evidence="2 3">
    <name type="scientific">Chryseolinea serpens</name>
    <dbReference type="NCBI Taxonomy" id="947013"/>
    <lineage>
        <taxon>Bacteria</taxon>
        <taxon>Pseudomonadati</taxon>
        <taxon>Bacteroidota</taxon>
        <taxon>Cytophagia</taxon>
        <taxon>Cytophagales</taxon>
        <taxon>Fulvivirgaceae</taxon>
        <taxon>Chryseolinea</taxon>
    </lineage>
</organism>
<evidence type="ECO:0000313" key="2">
    <source>
        <dbReference type="EMBL" id="SHG66100.1"/>
    </source>
</evidence>
<name>A0A1M5LMG7_9BACT</name>
<keyword evidence="3" id="KW-1185">Reference proteome</keyword>
<feature type="compositionally biased region" description="Basic and acidic residues" evidence="1">
    <location>
        <begin position="64"/>
        <end position="75"/>
    </location>
</feature>
<dbReference type="EMBL" id="FQWQ01000001">
    <property type="protein sequence ID" value="SHG66100.1"/>
    <property type="molecule type" value="Genomic_DNA"/>
</dbReference>